<evidence type="ECO:0000256" key="1">
    <source>
        <dbReference type="SAM" id="Phobius"/>
    </source>
</evidence>
<name>A0AAJ3DKG1_9ACTN</name>
<reference evidence="2 5" key="2">
    <citation type="submission" date="2020-02" db="EMBL/GenBank/DDBJ databases">
        <title>WGS of Micromonospora spp. isolated from hot spring.</title>
        <authorList>
            <person name="Thawai C."/>
        </authorList>
    </citation>
    <scope>NUCLEOTIDE SEQUENCE [LARGE SCALE GENOMIC DNA]</scope>
    <source>
        <strain evidence="2 5">TMS7</strain>
    </source>
</reference>
<keyword evidence="1" id="KW-0812">Transmembrane</keyword>
<dbReference type="AlphaFoldDB" id="A0AAJ3DKG1"/>
<dbReference type="EMBL" id="JAAHBZ010000006">
    <property type="protein sequence ID" value="NES29343.1"/>
    <property type="molecule type" value="Genomic_DNA"/>
</dbReference>
<proteinExistence type="predicted"/>
<sequence length="469" mass="48685">MTVDELRNGLARIAASVVPDDDPYGRLLRHARRRRRARWAGGGALLAGLLATTLVAPVPGVGDLRPWLRDPEGGSGYPVTSDWVWRLLDSPTRGSLAADRSLVDEITRVFDQDRDEAGMSDALPTVKVLFADDTAGVRTVVVAYHSDTAAALVSKTGPVKAPPRELVRAAGVSNLPAAPFTVLGDSIEGSTWLLGLAPAGCVLSTAPAAAVTTDGDVRRTWQPAPTPGYLLLTEQRIRGWWRVDCDGAIQEQGPVGLRTGELTGKPSGPAPDDELRAAEQAAVASYQVLAEGTGLPADPAPVRRWSGRIPGEGLPASIAGPASGVGPVVLQVGAGPKALLAMAASDDARPDDTGTSAASRVDWALVATAVTSSPELTAVRVPGRSGGHAVLTDQLLVAPADDEAVEVEAIGTGARSAARVQYGFAVLSVPMGADVTLRVLGAGGKLLASQELHEPTGERIFNEQVRSAW</sequence>
<protein>
    <submittedName>
        <fullName evidence="2">Uncharacterized protein</fullName>
    </submittedName>
</protein>
<evidence type="ECO:0000313" key="2">
    <source>
        <dbReference type="EMBL" id="NES29343.1"/>
    </source>
</evidence>
<reference evidence="3 4" key="1">
    <citation type="submission" date="2019-10" db="EMBL/GenBank/DDBJ databases">
        <title>Genome Sequence of Micromonospora terminaliae DSM 101760.</title>
        <authorList>
            <person name="Guo L."/>
        </authorList>
    </citation>
    <scope>NUCLEOTIDE SEQUENCE [LARGE SCALE GENOMIC DNA]</scope>
    <source>
        <strain evidence="3 4">DSM 101760</strain>
    </source>
</reference>
<gene>
    <name evidence="2" type="ORF">G3561_17545</name>
    <name evidence="3" type="ORF">GCE86_17630</name>
</gene>
<evidence type="ECO:0000313" key="3">
    <source>
        <dbReference type="EMBL" id="QGL48681.1"/>
    </source>
</evidence>
<keyword evidence="1" id="KW-1133">Transmembrane helix</keyword>
<organism evidence="2 5">
    <name type="scientific">Micromonospora terminaliae</name>
    <dbReference type="NCBI Taxonomy" id="1914461"/>
    <lineage>
        <taxon>Bacteria</taxon>
        <taxon>Bacillati</taxon>
        <taxon>Actinomycetota</taxon>
        <taxon>Actinomycetes</taxon>
        <taxon>Micromonosporales</taxon>
        <taxon>Micromonosporaceae</taxon>
        <taxon>Micromonospora</taxon>
    </lineage>
</organism>
<dbReference type="RefSeq" id="WP_154227979.1">
    <property type="nucleotide sequence ID" value="NZ_CP045309.1"/>
</dbReference>
<keyword evidence="4" id="KW-1185">Reference proteome</keyword>
<dbReference type="Proteomes" id="UP000402241">
    <property type="component" value="Chromosome"/>
</dbReference>
<evidence type="ECO:0000313" key="5">
    <source>
        <dbReference type="Proteomes" id="UP000477779"/>
    </source>
</evidence>
<dbReference type="Proteomes" id="UP000477779">
    <property type="component" value="Unassembled WGS sequence"/>
</dbReference>
<dbReference type="EMBL" id="CP045309">
    <property type="protein sequence ID" value="QGL48681.1"/>
    <property type="molecule type" value="Genomic_DNA"/>
</dbReference>
<evidence type="ECO:0000313" key="4">
    <source>
        <dbReference type="Proteomes" id="UP000402241"/>
    </source>
</evidence>
<keyword evidence="1" id="KW-0472">Membrane</keyword>
<accession>A0AAJ3DKG1</accession>
<feature type="transmembrane region" description="Helical" evidence="1">
    <location>
        <begin position="39"/>
        <end position="58"/>
    </location>
</feature>